<dbReference type="PANTHER" id="PTHR47019">
    <property type="entry name" value="LIPID II FLIPPASE MURJ"/>
    <property type="match status" value="1"/>
</dbReference>
<sequence>MADGGVGRASALLASGTLVSRVLGFVNAIVLAGAIGYIGAAADGFTLATQIPNSIYALIAGGLLSAVLVPQIVRAAVHEDGGQQFINRLVTLGVVLFLLVTIAATLASPLLVDLYAQSGERGFTESGIALAVALSYWCLPQIFFYSLYSLLGNVLNARNVFGPFTWAPALNNVIAIAGIGVFILVFGPDPAHRDASTWTPGMIALLGGTATLGIAAQALVLTLFWRRAGLTFRPDFRWRGVGLGRVGSAGAWVFGMILITQLAAIVETRVATLATGSASLGVLKYAWLVFMLPHSIVTVSITTAYFTRMSAHARDGRLDDVRSDLSSALRAILLIMVFATVGLAVLSFPFSAVFGGRFEDVAALAAVIVAYLLGLIPFTVVFLMQRVFYSLDDTRTVFFLQVVHSATFVVGVLLVAMAPTTVIAIGIAVCMSLASLLQMVVYAILLRPRIGGLDARHVGTRFVQYLASALLAGGVGAAVTWALGAYTDGGFGSSSRVGGILTMIAAGLAMAVVYFGVLWIIRNPELRSFAAPIRARLGRRTTE</sequence>
<evidence type="ECO:0000256" key="5">
    <source>
        <dbReference type="ARBA" id="ARBA00022984"/>
    </source>
</evidence>
<feature type="transmembrane region" description="Helical" evidence="8">
    <location>
        <begin position="362"/>
        <end position="384"/>
    </location>
</feature>
<evidence type="ECO:0000256" key="3">
    <source>
        <dbReference type="ARBA" id="ARBA00022692"/>
    </source>
</evidence>
<dbReference type="RefSeq" id="WP_305003593.1">
    <property type="nucleotide sequence ID" value="NZ_JAUQUB010000003.1"/>
</dbReference>
<gene>
    <name evidence="9" type="primary">murJ</name>
    <name evidence="9" type="ORF">Q5716_13075</name>
</gene>
<evidence type="ECO:0000256" key="8">
    <source>
        <dbReference type="SAM" id="Phobius"/>
    </source>
</evidence>
<evidence type="ECO:0000256" key="4">
    <source>
        <dbReference type="ARBA" id="ARBA00022960"/>
    </source>
</evidence>
<feature type="transmembrane region" description="Helical" evidence="8">
    <location>
        <begin position="127"/>
        <end position="148"/>
    </location>
</feature>
<comment type="subcellular location">
    <subcellularLocation>
        <location evidence="1">Cell membrane</location>
        <topology evidence="1">Multi-pass membrane protein</topology>
    </subcellularLocation>
</comment>
<feature type="transmembrane region" description="Helical" evidence="8">
    <location>
        <begin position="54"/>
        <end position="73"/>
    </location>
</feature>
<accession>A0ABT9BRA1</accession>
<keyword evidence="4" id="KW-0133">Cell shape</keyword>
<organism evidence="9 10">
    <name type="scientific">Antiquaquibacter soli</name>
    <dbReference type="NCBI Taxonomy" id="3064523"/>
    <lineage>
        <taxon>Bacteria</taxon>
        <taxon>Bacillati</taxon>
        <taxon>Actinomycetota</taxon>
        <taxon>Actinomycetes</taxon>
        <taxon>Micrococcales</taxon>
        <taxon>Microbacteriaceae</taxon>
        <taxon>Antiquaquibacter</taxon>
    </lineage>
</organism>
<feature type="transmembrane region" description="Helical" evidence="8">
    <location>
        <begin position="328"/>
        <end position="350"/>
    </location>
</feature>
<feature type="transmembrane region" description="Helical" evidence="8">
    <location>
        <begin position="246"/>
        <end position="265"/>
    </location>
</feature>
<feature type="transmembrane region" description="Helical" evidence="8">
    <location>
        <begin position="160"/>
        <end position="186"/>
    </location>
</feature>
<evidence type="ECO:0000256" key="7">
    <source>
        <dbReference type="ARBA" id="ARBA00023136"/>
    </source>
</evidence>
<dbReference type="PANTHER" id="PTHR47019:SF1">
    <property type="entry name" value="LIPID II FLIPPASE MURJ"/>
    <property type="match status" value="1"/>
</dbReference>
<keyword evidence="3 8" id="KW-0812">Transmembrane</keyword>
<feature type="transmembrane region" description="Helical" evidence="8">
    <location>
        <begin position="422"/>
        <end position="445"/>
    </location>
</feature>
<evidence type="ECO:0000313" key="10">
    <source>
        <dbReference type="Proteomes" id="UP001241072"/>
    </source>
</evidence>
<dbReference type="PRINTS" id="PR01806">
    <property type="entry name" value="VIRFACTRMVIN"/>
</dbReference>
<feature type="transmembrane region" description="Helical" evidence="8">
    <location>
        <begin position="498"/>
        <end position="521"/>
    </location>
</feature>
<evidence type="ECO:0000256" key="6">
    <source>
        <dbReference type="ARBA" id="ARBA00022989"/>
    </source>
</evidence>
<keyword evidence="5" id="KW-0573">Peptidoglycan synthesis</keyword>
<feature type="transmembrane region" description="Helical" evidence="8">
    <location>
        <begin position="396"/>
        <end position="416"/>
    </location>
</feature>
<proteinExistence type="predicted"/>
<dbReference type="CDD" id="cd13123">
    <property type="entry name" value="MATE_MurJ_like"/>
    <property type="match status" value="1"/>
</dbReference>
<evidence type="ECO:0000313" key="9">
    <source>
        <dbReference type="EMBL" id="MDO7883164.1"/>
    </source>
</evidence>
<dbReference type="Proteomes" id="UP001241072">
    <property type="component" value="Unassembled WGS sequence"/>
</dbReference>
<dbReference type="InterPro" id="IPR004268">
    <property type="entry name" value="MurJ"/>
</dbReference>
<name>A0ABT9BRA1_9MICO</name>
<comment type="caution">
    <text evidence="9">The sequence shown here is derived from an EMBL/GenBank/DDBJ whole genome shotgun (WGS) entry which is preliminary data.</text>
</comment>
<feature type="transmembrane region" description="Helical" evidence="8">
    <location>
        <begin position="198"/>
        <end position="225"/>
    </location>
</feature>
<dbReference type="NCBIfam" id="TIGR01695">
    <property type="entry name" value="murJ_mviN"/>
    <property type="match status" value="1"/>
</dbReference>
<feature type="transmembrane region" description="Helical" evidence="8">
    <location>
        <begin position="22"/>
        <end position="42"/>
    </location>
</feature>
<feature type="transmembrane region" description="Helical" evidence="8">
    <location>
        <begin position="465"/>
        <end position="486"/>
    </location>
</feature>
<feature type="transmembrane region" description="Helical" evidence="8">
    <location>
        <begin position="285"/>
        <end position="307"/>
    </location>
</feature>
<dbReference type="Pfam" id="PF03023">
    <property type="entry name" value="MurJ"/>
    <property type="match status" value="1"/>
</dbReference>
<feature type="transmembrane region" description="Helical" evidence="8">
    <location>
        <begin position="85"/>
        <end position="107"/>
    </location>
</feature>
<reference evidence="9 10" key="1">
    <citation type="submission" date="2023-07" db="EMBL/GenBank/DDBJ databases">
        <title>Protaetiibacter sp. nov WY-16 isolated from soil.</title>
        <authorList>
            <person name="Liu B."/>
            <person name="Wan Y."/>
        </authorList>
    </citation>
    <scope>NUCLEOTIDE SEQUENCE [LARGE SCALE GENOMIC DNA]</scope>
    <source>
        <strain evidence="9 10">WY-16</strain>
    </source>
</reference>
<dbReference type="EMBL" id="JAUQUB010000003">
    <property type="protein sequence ID" value="MDO7883164.1"/>
    <property type="molecule type" value="Genomic_DNA"/>
</dbReference>
<keyword evidence="2" id="KW-1003">Cell membrane</keyword>
<keyword evidence="6 8" id="KW-1133">Transmembrane helix</keyword>
<protein>
    <submittedName>
        <fullName evidence="9">Murein biosynthesis integral membrane protein MurJ</fullName>
    </submittedName>
</protein>
<keyword evidence="10" id="KW-1185">Reference proteome</keyword>
<keyword evidence="7 8" id="KW-0472">Membrane</keyword>
<evidence type="ECO:0000256" key="2">
    <source>
        <dbReference type="ARBA" id="ARBA00022475"/>
    </source>
</evidence>
<dbReference type="InterPro" id="IPR051050">
    <property type="entry name" value="Lipid_II_flippase_MurJ/MviN"/>
</dbReference>
<evidence type="ECO:0000256" key="1">
    <source>
        <dbReference type="ARBA" id="ARBA00004651"/>
    </source>
</evidence>